<evidence type="ECO:0000256" key="4">
    <source>
        <dbReference type="ARBA" id="ARBA00022827"/>
    </source>
</evidence>
<gene>
    <name evidence="13" type="ORF">BE17_26270</name>
</gene>
<organism evidence="13 14">
    <name type="scientific">Sorangium cellulosum</name>
    <name type="common">Polyangium cellulosum</name>
    <dbReference type="NCBI Taxonomy" id="56"/>
    <lineage>
        <taxon>Bacteria</taxon>
        <taxon>Pseudomonadati</taxon>
        <taxon>Myxococcota</taxon>
        <taxon>Polyangia</taxon>
        <taxon>Polyangiales</taxon>
        <taxon>Polyangiaceae</taxon>
        <taxon>Sorangium</taxon>
    </lineage>
</organism>
<feature type="transmembrane region" description="Helical" evidence="10">
    <location>
        <begin position="366"/>
        <end position="383"/>
    </location>
</feature>
<feature type="domain" description="External alternative NADH-ubiquinone oxidoreductase-like C-terminal" evidence="12">
    <location>
        <begin position="343"/>
        <end position="398"/>
    </location>
</feature>
<dbReference type="InterPro" id="IPR023753">
    <property type="entry name" value="FAD/NAD-binding_dom"/>
</dbReference>
<feature type="compositionally biased region" description="Basic and acidic residues" evidence="9">
    <location>
        <begin position="413"/>
        <end position="433"/>
    </location>
</feature>
<dbReference type="GO" id="GO:0050136">
    <property type="term" value="F:NADH dehydrogenase (quinone) (non-electrogenic) activity"/>
    <property type="evidence" value="ECO:0007669"/>
    <property type="project" value="UniProtKB-EC"/>
</dbReference>
<comment type="similarity">
    <text evidence="1">Belongs to the NADH dehydrogenase family.</text>
</comment>
<evidence type="ECO:0000313" key="13">
    <source>
        <dbReference type="EMBL" id="KYF92157.1"/>
    </source>
</evidence>
<dbReference type="PANTHER" id="PTHR43706:SF47">
    <property type="entry name" value="EXTERNAL NADH-UBIQUINONE OXIDOREDUCTASE 1, MITOCHONDRIAL-RELATED"/>
    <property type="match status" value="1"/>
</dbReference>
<dbReference type="InterPro" id="IPR036188">
    <property type="entry name" value="FAD/NAD-bd_sf"/>
</dbReference>
<protein>
    <recommendedName>
        <fullName evidence="2">NADH:ubiquinone reductase (non-electrogenic)</fullName>
        <ecNumber evidence="2">1.6.5.9</ecNumber>
    </recommendedName>
</protein>
<evidence type="ECO:0000256" key="8">
    <source>
        <dbReference type="ARBA" id="ARBA00047599"/>
    </source>
</evidence>
<dbReference type="PRINTS" id="PR00368">
    <property type="entry name" value="FADPNR"/>
</dbReference>
<dbReference type="PRINTS" id="PR00411">
    <property type="entry name" value="PNDRDTASEI"/>
</dbReference>
<evidence type="ECO:0000256" key="3">
    <source>
        <dbReference type="ARBA" id="ARBA00022630"/>
    </source>
</evidence>
<dbReference type="PANTHER" id="PTHR43706">
    <property type="entry name" value="NADH DEHYDROGENASE"/>
    <property type="match status" value="1"/>
</dbReference>
<keyword evidence="10" id="KW-0812">Transmembrane</keyword>
<dbReference type="Pfam" id="PF22366">
    <property type="entry name" value="NDH2_C"/>
    <property type="match status" value="1"/>
</dbReference>
<keyword evidence="10" id="KW-1133">Transmembrane helix</keyword>
<proteinExistence type="inferred from homology"/>
<feature type="region of interest" description="Disordered" evidence="9">
    <location>
        <begin position="412"/>
        <end position="445"/>
    </location>
</feature>
<dbReference type="EMBL" id="JEMB01000948">
    <property type="protein sequence ID" value="KYF92157.1"/>
    <property type="molecule type" value="Genomic_DNA"/>
</dbReference>
<dbReference type="InterPro" id="IPR054585">
    <property type="entry name" value="NDH2-like_C"/>
</dbReference>
<reference evidence="13 14" key="1">
    <citation type="submission" date="2014-02" db="EMBL/GenBank/DDBJ databases">
        <title>The small core and large imbalanced accessory genome model reveals a collaborative survival strategy of Sorangium cellulosum strains in nature.</title>
        <authorList>
            <person name="Han K."/>
            <person name="Peng R."/>
            <person name="Blom J."/>
            <person name="Li Y.-Z."/>
        </authorList>
    </citation>
    <scope>NUCLEOTIDE SEQUENCE [LARGE SCALE GENOMIC DNA]</scope>
    <source>
        <strain evidence="13 14">So0011-07</strain>
    </source>
</reference>
<dbReference type="EC" id="1.6.5.9" evidence="2"/>
<name>A0A150SII9_SORCE</name>
<evidence type="ECO:0000256" key="9">
    <source>
        <dbReference type="SAM" id="MobiDB-lite"/>
    </source>
</evidence>
<evidence type="ECO:0000313" key="14">
    <source>
        <dbReference type="Proteomes" id="UP000075635"/>
    </source>
</evidence>
<evidence type="ECO:0000256" key="1">
    <source>
        <dbReference type="ARBA" id="ARBA00005272"/>
    </source>
</evidence>
<evidence type="ECO:0000256" key="5">
    <source>
        <dbReference type="ARBA" id="ARBA00022946"/>
    </source>
</evidence>
<evidence type="ECO:0000256" key="7">
    <source>
        <dbReference type="ARBA" id="ARBA00023027"/>
    </source>
</evidence>
<dbReference type="Pfam" id="PF07992">
    <property type="entry name" value="Pyr_redox_2"/>
    <property type="match status" value="1"/>
</dbReference>
<dbReference type="SUPFAM" id="SSF51905">
    <property type="entry name" value="FAD/NAD(P)-binding domain"/>
    <property type="match status" value="1"/>
</dbReference>
<comment type="caution">
    <text evidence="13">The sequence shown here is derived from an EMBL/GenBank/DDBJ whole genome shotgun (WGS) entry which is preliminary data.</text>
</comment>
<dbReference type="AlphaFoldDB" id="A0A150SII9"/>
<evidence type="ECO:0000259" key="12">
    <source>
        <dbReference type="Pfam" id="PF22366"/>
    </source>
</evidence>
<dbReference type="Proteomes" id="UP000075635">
    <property type="component" value="Unassembled WGS sequence"/>
</dbReference>
<sequence length="445" mass="48731">MEHVVILGAGFGGLYAARALRREPVRVTVVDRRNHHTFQPLLYQVATAGLNASDIAAPIRRVLRKQKNTSVLLAEATAIDPVQKKVIFEDGELGYDKLILAAGASHSYFGHDEWAAFAPGLKTVEDALEIRRRVLLAFEAAEREPDPARRSAWLTFVVVGGGPTGVELAGALSELARHTLVREFRHINPCRARIILLEGAGQVLPSYVPELGEKARKQLEALNVDVRTGCLVSGIDEEGVSIGDKRIEARTVLWGAGVAASGVARTLGVPLDRAGRVLVQPDLTVPGHEDIYVIGDLASLKQEDGTPVPGVAPAAIQEGRHAARNIARTLRGQPRLPFRYRDRGSMATIGRAAAVADFGRLKLSGFLAWLAWLVVHVLFLIGFRNRFMVLFSWAVSYLTYERASRLITGETPRLLEEEPRRAPELEPRKDDGAARNQPIPEHART</sequence>
<accession>A0A150SII9</accession>
<dbReference type="InterPro" id="IPR045024">
    <property type="entry name" value="NDH-2"/>
</dbReference>
<keyword evidence="7" id="KW-0520">NAD</keyword>
<keyword evidence="10" id="KW-0472">Membrane</keyword>
<feature type="domain" description="FAD/NAD(P)-binding" evidence="11">
    <location>
        <begin position="3"/>
        <end position="319"/>
    </location>
</feature>
<evidence type="ECO:0000259" key="11">
    <source>
        <dbReference type="Pfam" id="PF07992"/>
    </source>
</evidence>
<evidence type="ECO:0000256" key="10">
    <source>
        <dbReference type="SAM" id="Phobius"/>
    </source>
</evidence>
<keyword evidence="5" id="KW-0809">Transit peptide</keyword>
<keyword evidence="6" id="KW-0560">Oxidoreductase</keyword>
<dbReference type="Gene3D" id="3.50.50.100">
    <property type="match status" value="1"/>
</dbReference>
<evidence type="ECO:0000256" key="6">
    <source>
        <dbReference type="ARBA" id="ARBA00023002"/>
    </source>
</evidence>
<keyword evidence="3" id="KW-0285">Flavoprotein</keyword>
<keyword evidence="4" id="KW-0274">FAD</keyword>
<evidence type="ECO:0000256" key="2">
    <source>
        <dbReference type="ARBA" id="ARBA00012637"/>
    </source>
</evidence>
<comment type="catalytic activity">
    <reaction evidence="8">
        <text>a quinone + NADH + H(+) = a quinol + NAD(+)</text>
        <dbReference type="Rhea" id="RHEA:46160"/>
        <dbReference type="ChEBI" id="CHEBI:15378"/>
        <dbReference type="ChEBI" id="CHEBI:24646"/>
        <dbReference type="ChEBI" id="CHEBI:57540"/>
        <dbReference type="ChEBI" id="CHEBI:57945"/>
        <dbReference type="ChEBI" id="CHEBI:132124"/>
        <dbReference type="EC" id="1.6.5.9"/>
    </reaction>
</comment>